<dbReference type="PIRSF" id="PIRSF000530">
    <property type="entry name" value="Galactokinase"/>
    <property type="match status" value="1"/>
</dbReference>
<dbReference type="PRINTS" id="PR00959">
    <property type="entry name" value="MEVGALKINASE"/>
</dbReference>
<dbReference type="InterPro" id="IPR006206">
    <property type="entry name" value="Mevalonate/galactokinase"/>
</dbReference>
<dbReference type="Gene3D" id="3.30.230.10">
    <property type="match status" value="1"/>
</dbReference>
<protein>
    <recommendedName>
        <fullName evidence="9">N-acetylgalactosamine kinase</fullName>
    </recommendedName>
</protein>
<dbReference type="Pfam" id="PF10509">
    <property type="entry name" value="GalKase_gal_bdg"/>
    <property type="match status" value="1"/>
</dbReference>
<comment type="caution">
    <text evidence="7">The sequence shown here is derived from an EMBL/GenBank/DDBJ whole genome shotgun (WGS) entry which is preliminary data.</text>
</comment>
<dbReference type="PROSITE" id="PS00106">
    <property type="entry name" value="GALACTOKINASE"/>
    <property type="match status" value="1"/>
</dbReference>
<dbReference type="InterPro" id="IPR036554">
    <property type="entry name" value="GHMP_kinase_C_sf"/>
</dbReference>
<dbReference type="NCBIfam" id="TIGR00131">
    <property type="entry name" value="gal_kin"/>
    <property type="match status" value="1"/>
</dbReference>
<dbReference type="InterPro" id="IPR019539">
    <property type="entry name" value="GalKase_N"/>
</dbReference>
<proteinExistence type="inferred from homology"/>
<evidence type="ECO:0000313" key="8">
    <source>
        <dbReference type="Proteomes" id="UP001627154"/>
    </source>
</evidence>
<feature type="domain" description="GHMP kinase N-terminal" evidence="4">
    <location>
        <begin position="130"/>
        <end position="213"/>
    </location>
</feature>
<dbReference type="SUPFAM" id="SSF55060">
    <property type="entry name" value="GHMP Kinase, C-terminal domain"/>
    <property type="match status" value="1"/>
</dbReference>
<dbReference type="InterPro" id="IPR014721">
    <property type="entry name" value="Ribsml_uS5_D2-typ_fold_subgr"/>
</dbReference>
<evidence type="ECO:0000259" key="4">
    <source>
        <dbReference type="Pfam" id="PF00288"/>
    </source>
</evidence>
<reference evidence="7 8" key="1">
    <citation type="journal article" date="2024" name="bioRxiv">
        <title>A reference genome for Trichogramma kaykai: A tiny desert-dwelling parasitoid wasp with competing sex-ratio distorters.</title>
        <authorList>
            <person name="Culotta J."/>
            <person name="Lindsey A.R."/>
        </authorList>
    </citation>
    <scope>NUCLEOTIDE SEQUENCE [LARGE SCALE GENOMIC DNA]</scope>
    <source>
        <strain evidence="7 8">KSX58</strain>
    </source>
</reference>
<dbReference type="InterPro" id="IPR013750">
    <property type="entry name" value="GHMP_kinase_C_dom"/>
</dbReference>
<evidence type="ECO:0000256" key="3">
    <source>
        <dbReference type="ARBA" id="ARBA00022840"/>
    </source>
</evidence>
<evidence type="ECO:0000313" key="7">
    <source>
        <dbReference type="EMBL" id="KAL3387133.1"/>
    </source>
</evidence>
<name>A0ABD2W2C7_9HYME</name>
<keyword evidence="3" id="KW-0067">ATP-binding</keyword>
<dbReference type="EMBL" id="JBJJXI010000139">
    <property type="protein sequence ID" value="KAL3387133.1"/>
    <property type="molecule type" value="Genomic_DNA"/>
</dbReference>
<comment type="similarity">
    <text evidence="1">Belongs to the GHMP kinase family. GalK subfamily.</text>
</comment>
<dbReference type="PANTHER" id="PTHR10457">
    <property type="entry name" value="MEVALONATE KINASE/GALACTOKINASE"/>
    <property type="match status" value="1"/>
</dbReference>
<dbReference type="AlphaFoldDB" id="A0ABD2W2C7"/>
<dbReference type="InterPro" id="IPR006204">
    <property type="entry name" value="GHMP_kinase_N_dom"/>
</dbReference>
<evidence type="ECO:0000259" key="5">
    <source>
        <dbReference type="Pfam" id="PF08544"/>
    </source>
</evidence>
<dbReference type="InterPro" id="IPR019741">
    <property type="entry name" value="Galactokinase_CS"/>
</dbReference>
<dbReference type="InterPro" id="IPR020568">
    <property type="entry name" value="Ribosomal_Su5_D2-typ_SF"/>
</dbReference>
<feature type="domain" description="Galactokinase N-terminal" evidence="6">
    <location>
        <begin position="34"/>
        <end position="80"/>
    </location>
</feature>
<accession>A0ABD2W2C7</accession>
<dbReference type="Pfam" id="PF00288">
    <property type="entry name" value="GHMP_kinases_N"/>
    <property type="match status" value="1"/>
</dbReference>
<evidence type="ECO:0000256" key="2">
    <source>
        <dbReference type="ARBA" id="ARBA00022741"/>
    </source>
</evidence>
<sequence length="478" mass="53103">MSEDQDIVKINDEISSQKADEKIKTKLGTLAAYFKSRFHRTPAFFVQVPGRVNLIGEHVDYCGYSVCPMAIEQHMLVAVCKTDEDVIQLTNVDDKYEDYCHDGFRRIRDSRLDEHSLGPTWYKYFLCGVKGALEVVPEPKAPKGILAAVWGNIPPNAGLSSSSALVSAALLATVHASQHKMSKEDMATLSAKAERYIGTQGGGMDQAIAFLGKAGSAKHIKFNPLRSHDVMLPKDAVFVIANSLADHNKASTSDYNQRVLECRLAAKVLAKKRNADWQSVNKLIDVQKLLNKSLKEMADIVMTDLHNEPYSITEIEQILGTESELLIKASNSAYNYQKLKLKQRALHVFQEADRVTAFRQTCERADLEGPERLVQLGKLMSASHVSLRSLYECSHPRIDALVQDAMSCGALGARLTGAGWGGCIVAITTTDRVEEFLVQLKKKFYENNEEAKMLDLSTLLFKTEPKQGAVIYYSELPV</sequence>
<organism evidence="7 8">
    <name type="scientific">Trichogramma kaykai</name>
    <dbReference type="NCBI Taxonomy" id="54128"/>
    <lineage>
        <taxon>Eukaryota</taxon>
        <taxon>Metazoa</taxon>
        <taxon>Ecdysozoa</taxon>
        <taxon>Arthropoda</taxon>
        <taxon>Hexapoda</taxon>
        <taxon>Insecta</taxon>
        <taxon>Pterygota</taxon>
        <taxon>Neoptera</taxon>
        <taxon>Endopterygota</taxon>
        <taxon>Hymenoptera</taxon>
        <taxon>Apocrita</taxon>
        <taxon>Proctotrupomorpha</taxon>
        <taxon>Chalcidoidea</taxon>
        <taxon>Trichogrammatidae</taxon>
        <taxon>Trichogramma</taxon>
    </lineage>
</organism>
<feature type="domain" description="GHMP kinase C-terminal" evidence="5">
    <location>
        <begin position="372"/>
        <end position="445"/>
    </location>
</feature>
<dbReference type="PANTHER" id="PTHR10457:SF7">
    <property type="entry name" value="GALACTOKINASE-RELATED"/>
    <property type="match status" value="1"/>
</dbReference>
<dbReference type="GO" id="GO:0005975">
    <property type="term" value="P:carbohydrate metabolic process"/>
    <property type="evidence" value="ECO:0007669"/>
    <property type="project" value="UniProtKB-ARBA"/>
</dbReference>
<dbReference type="Pfam" id="PF08544">
    <property type="entry name" value="GHMP_kinases_C"/>
    <property type="match status" value="1"/>
</dbReference>
<evidence type="ECO:0000259" key="6">
    <source>
        <dbReference type="Pfam" id="PF10509"/>
    </source>
</evidence>
<keyword evidence="8" id="KW-1185">Reference proteome</keyword>
<dbReference type="GO" id="GO:0005524">
    <property type="term" value="F:ATP binding"/>
    <property type="evidence" value="ECO:0007669"/>
    <property type="project" value="UniProtKB-KW"/>
</dbReference>
<evidence type="ECO:0008006" key="9">
    <source>
        <dbReference type="Google" id="ProtNLM"/>
    </source>
</evidence>
<dbReference type="Proteomes" id="UP001627154">
    <property type="component" value="Unassembled WGS sequence"/>
</dbReference>
<dbReference type="SUPFAM" id="SSF54211">
    <property type="entry name" value="Ribosomal protein S5 domain 2-like"/>
    <property type="match status" value="1"/>
</dbReference>
<dbReference type="PRINTS" id="PR00473">
    <property type="entry name" value="GALCTOKINASE"/>
</dbReference>
<keyword evidence="2" id="KW-0547">Nucleotide-binding</keyword>
<dbReference type="Gene3D" id="1.20.1440.340">
    <property type="match status" value="1"/>
</dbReference>
<dbReference type="InterPro" id="IPR000705">
    <property type="entry name" value="Galactokinase"/>
</dbReference>
<gene>
    <name evidence="7" type="ORF">TKK_017455</name>
</gene>
<dbReference type="Gene3D" id="3.30.70.3170">
    <property type="match status" value="1"/>
</dbReference>
<evidence type="ECO:0000256" key="1">
    <source>
        <dbReference type="ARBA" id="ARBA00006566"/>
    </source>
</evidence>
<dbReference type="GO" id="GO:0016773">
    <property type="term" value="F:phosphotransferase activity, alcohol group as acceptor"/>
    <property type="evidence" value="ECO:0007669"/>
    <property type="project" value="UniProtKB-ARBA"/>
</dbReference>